<dbReference type="EMBL" id="FRCJ01000005">
    <property type="protein sequence ID" value="SHM69569.1"/>
    <property type="molecule type" value="Genomic_DNA"/>
</dbReference>
<accession>A0A1M7KVI7</accession>
<dbReference type="Proteomes" id="UP000184280">
    <property type="component" value="Unassembled WGS sequence"/>
</dbReference>
<evidence type="ECO:0000313" key="3">
    <source>
        <dbReference type="Proteomes" id="UP000184280"/>
    </source>
</evidence>
<gene>
    <name evidence="2" type="ORF">SAMN04488494_2451</name>
</gene>
<evidence type="ECO:0000256" key="1">
    <source>
        <dbReference type="SAM" id="SignalP"/>
    </source>
</evidence>
<reference evidence="2 3" key="1">
    <citation type="submission" date="2016-11" db="EMBL/GenBank/DDBJ databases">
        <authorList>
            <person name="Jaros S."/>
            <person name="Januszkiewicz K."/>
            <person name="Wedrychowicz H."/>
        </authorList>
    </citation>
    <scope>NUCLEOTIDE SEQUENCE [LARGE SCALE GENOMIC DNA]</scope>
    <source>
        <strain evidence="2 3">BPI-34</strain>
    </source>
</reference>
<protein>
    <submittedName>
        <fullName evidence="2">Uncharacterized protein</fullName>
    </submittedName>
</protein>
<proteinExistence type="predicted"/>
<feature type="signal peptide" evidence="1">
    <location>
        <begin position="1"/>
        <end position="21"/>
    </location>
</feature>
<dbReference type="AlphaFoldDB" id="A0A1M7KVI7"/>
<keyword evidence="1" id="KW-0732">Signal</keyword>
<sequence>MKFQKRLIIFLLFWIPCISYSQEFQDLEKYEIQGAKLGKKIARQVKQANFEKTVTTNKVESWHGYGYGDNKGNHRLTSFVGAMDGAVVGSLARNYTYQNYYHGERAFNYRKPKQNSSDITALDIANITYADEDGDGALGKDESAQIYFDLINTGEEPLYGITPVLMPNKTKHIQISTPSVIDSLQGKHALRYIIEMQGDGKANPGNLQLVLRIKYGQANYSDVEVIGLGTKRRRE</sequence>
<name>A0A1M7KVI7_XYLRU</name>
<feature type="chain" id="PRO_5009927722" evidence="1">
    <location>
        <begin position="22"/>
        <end position="235"/>
    </location>
</feature>
<dbReference type="RefSeq" id="WP_073046160.1">
    <property type="nucleotide sequence ID" value="NZ_FOLF01000001.1"/>
</dbReference>
<organism evidence="2 3">
    <name type="scientific">Xylanibacter ruminicola</name>
    <name type="common">Prevotella ruminicola</name>
    <dbReference type="NCBI Taxonomy" id="839"/>
    <lineage>
        <taxon>Bacteria</taxon>
        <taxon>Pseudomonadati</taxon>
        <taxon>Bacteroidota</taxon>
        <taxon>Bacteroidia</taxon>
        <taxon>Bacteroidales</taxon>
        <taxon>Prevotellaceae</taxon>
        <taxon>Xylanibacter</taxon>
    </lineage>
</organism>
<evidence type="ECO:0000313" key="2">
    <source>
        <dbReference type="EMBL" id="SHM69569.1"/>
    </source>
</evidence>